<dbReference type="Proteomes" id="UP000298138">
    <property type="component" value="Unassembled WGS sequence"/>
</dbReference>
<feature type="transmembrane region" description="Helical" evidence="1">
    <location>
        <begin position="73"/>
        <end position="92"/>
    </location>
</feature>
<evidence type="ECO:0000256" key="1">
    <source>
        <dbReference type="SAM" id="Phobius"/>
    </source>
</evidence>
<name>A0A4S2N678_9PEZI</name>
<keyword evidence="3" id="KW-1185">Reference proteome</keyword>
<dbReference type="InParanoid" id="A0A4S2N678"/>
<feature type="transmembrane region" description="Helical" evidence="1">
    <location>
        <begin position="33"/>
        <end position="52"/>
    </location>
</feature>
<gene>
    <name evidence="2" type="ORF">EX30DRAFT_337241</name>
</gene>
<protein>
    <submittedName>
        <fullName evidence="2">Uncharacterized protein</fullName>
    </submittedName>
</protein>
<organism evidence="2 3">
    <name type="scientific">Ascodesmis nigricans</name>
    <dbReference type="NCBI Taxonomy" id="341454"/>
    <lineage>
        <taxon>Eukaryota</taxon>
        <taxon>Fungi</taxon>
        <taxon>Dikarya</taxon>
        <taxon>Ascomycota</taxon>
        <taxon>Pezizomycotina</taxon>
        <taxon>Pezizomycetes</taxon>
        <taxon>Pezizales</taxon>
        <taxon>Ascodesmidaceae</taxon>
        <taxon>Ascodesmis</taxon>
    </lineage>
</organism>
<keyword evidence="1" id="KW-0812">Transmembrane</keyword>
<keyword evidence="1" id="KW-1133">Transmembrane helix</keyword>
<keyword evidence="1" id="KW-0472">Membrane</keyword>
<sequence>MALSISASTTALLSCSNTWASIADHVTSSPIKILYRYFTISGGLVAPPSRILRRKYLINRWSSMENSARKPGISLKIMVIFAGICVFVCFGSS</sequence>
<evidence type="ECO:0000313" key="3">
    <source>
        <dbReference type="Proteomes" id="UP000298138"/>
    </source>
</evidence>
<dbReference type="AlphaFoldDB" id="A0A4S2N678"/>
<proteinExistence type="predicted"/>
<accession>A0A4S2N678</accession>
<evidence type="ECO:0000313" key="2">
    <source>
        <dbReference type="EMBL" id="TGZ84771.1"/>
    </source>
</evidence>
<reference evidence="2 3" key="1">
    <citation type="submission" date="2019-04" db="EMBL/GenBank/DDBJ databases">
        <title>Comparative genomics and transcriptomics to analyze fruiting body development in filamentous ascomycetes.</title>
        <authorList>
            <consortium name="DOE Joint Genome Institute"/>
            <person name="Lutkenhaus R."/>
            <person name="Traeger S."/>
            <person name="Breuer J."/>
            <person name="Kuo A."/>
            <person name="Lipzen A."/>
            <person name="Pangilinan J."/>
            <person name="Dilworth D."/>
            <person name="Sandor L."/>
            <person name="Poggeler S."/>
            <person name="Barry K."/>
            <person name="Grigoriev I.V."/>
            <person name="Nowrousian M."/>
        </authorList>
    </citation>
    <scope>NUCLEOTIDE SEQUENCE [LARGE SCALE GENOMIC DNA]</scope>
    <source>
        <strain evidence="2 3">CBS 389.68</strain>
    </source>
</reference>
<dbReference type="EMBL" id="ML220112">
    <property type="protein sequence ID" value="TGZ84771.1"/>
    <property type="molecule type" value="Genomic_DNA"/>
</dbReference>